<evidence type="ECO:0000313" key="3">
    <source>
        <dbReference type="EMBL" id="MFB9831650.1"/>
    </source>
</evidence>
<organism evidence="3 4">
    <name type="scientific">Actinoallomurus acaciae</name>
    <dbReference type="NCBI Taxonomy" id="502577"/>
    <lineage>
        <taxon>Bacteria</taxon>
        <taxon>Bacillati</taxon>
        <taxon>Actinomycetota</taxon>
        <taxon>Actinomycetes</taxon>
        <taxon>Streptosporangiales</taxon>
        <taxon>Thermomonosporaceae</taxon>
        <taxon>Actinoallomurus</taxon>
    </lineage>
</organism>
<keyword evidence="1" id="KW-0597">Phosphoprotein</keyword>
<sequence length="156" mass="16886">MTGVAMAAQAPVRPYRILLVEDDPADALLVEEALLDGSEGDRSLVQVPDGVAALEHLRDPGQPRPDLIVLDLNMPRMNGAEMLKILKQEPDLKAIPVVVLTTSAAHEDVAAAYATHASAYVVKPVNLDDFIEAVRNIDSFYRELAEHLPGDPRTGD</sequence>
<name>A0ABV5Y9E7_9ACTN</name>
<protein>
    <submittedName>
        <fullName evidence="3">Response regulator</fullName>
    </submittedName>
</protein>
<proteinExistence type="predicted"/>
<dbReference type="InterPro" id="IPR001789">
    <property type="entry name" value="Sig_transdc_resp-reg_receiver"/>
</dbReference>
<keyword evidence="4" id="KW-1185">Reference proteome</keyword>
<dbReference type="CDD" id="cd17557">
    <property type="entry name" value="REC_Rcp-like"/>
    <property type="match status" value="1"/>
</dbReference>
<dbReference type="RefSeq" id="WP_378196169.1">
    <property type="nucleotide sequence ID" value="NZ_JBHLZP010000024.1"/>
</dbReference>
<feature type="domain" description="Response regulatory" evidence="2">
    <location>
        <begin position="16"/>
        <end position="138"/>
    </location>
</feature>
<reference evidence="3 4" key="1">
    <citation type="submission" date="2024-09" db="EMBL/GenBank/DDBJ databases">
        <authorList>
            <person name="Sun Q."/>
            <person name="Mori K."/>
        </authorList>
    </citation>
    <scope>NUCLEOTIDE SEQUENCE [LARGE SCALE GENOMIC DNA]</scope>
    <source>
        <strain evidence="3 4">TBRC 0563</strain>
    </source>
</reference>
<dbReference type="PANTHER" id="PTHR44520:SF2">
    <property type="entry name" value="RESPONSE REGULATOR RCP1"/>
    <property type="match status" value="1"/>
</dbReference>
<evidence type="ECO:0000313" key="4">
    <source>
        <dbReference type="Proteomes" id="UP001589627"/>
    </source>
</evidence>
<dbReference type="SUPFAM" id="SSF52172">
    <property type="entry name" value="CheY-like"/>
    <property type="match status" value="1"/>
</dbReference>
<dbReference type="InterPro" id="IPR011006">
    <property type="entry name" value="CheY-like_superfamily"/>
</dbReference>
<dbReference type="SMART" id="SM00448">
    <property type="entry name" value="REC"/>
    <property type="match status" value="1"/>
</dbReference>
<gene>
    <name evidence="3" type="ORF">ACFFNX_05535</name>
</gene>
<dbReference type="PANTHER" id="PTHR44520">
    <property type="entry name" value="RESPONSE REGULATOR RCP1-RELATED"/>
    <property type="match status" value="1"/>
</dbReference>
<dbReference type="PROSITE" id="PS50110">
    <property type="entry name" value="RESPONSE_REGULATORY"/>
    <property type="match status" value="1"/>
</dbReference>
<evidence type="ECO:0000259" key="2">
    <source>
        <dbReference type="PROSITE" id="PS50110"/>
    </source>
</evidence>
<comment type="caution">
    <text evidence="3">The sequence shown here is derived from an EMBL/GenBank/DDBJ whole genome shotgun (WGS) entry which is preliminary data.</text>
</comment>
<dbReference type="EMBL" id="JBHLZP010000024">
    <property type="protein sequence ID" value="MFB9831650.1"/>
    <property type="molecule type" value="Genomic_DNA"/>
</dbReference>
<feature type="modified residue" description="4-aspartylphosphate" evidence="1">
    <location>
        <position position="71"/>
    </location>
</feature>
<dbReference type="InterPro" id="IPR052893">
    <property type="entry name" value="TCS_response_regulator"/>
</dbReference>
<accession>A0ABV5Y9E7</accession>
<dbReference type="Proteomes" id="UP001589627">
    <property type="component" value="Unassembled WGS sequence"/>
</dbReference>
<dbReference type="Gene3D" id="3.40.50.2300">
    <property type="match status" value="1"/>
</dbReference>
<dbReference type="Pfam" id="PF00072">
    <property type="entry name" value="Response_reg"/>
    <property type="match status" value="1"/>
</dbReference>
<evidence type="ECO:0000256" key="1">
    <source>
        <dbReference type="PROSITE-ProRule" id="PRU00169"/>
    </source>
</evidence>